<keyword evidence="3 6" id="KW-1133">Transmembrane helix</keyword>
<feature type="domain" description="Rhodopsin" evidence="7">
    <location>
        <begin position="43"/>
        <end position="281"/>
    </location>
</feature>
<proteinExistence type="inferred from homology"/>
<reference evidence="8 9" key="1">
    <citation type="submission" date="2019-07" db="EMBL/GenBank/DDBJ databases">
        <title>Finished genome of Venturia effusa.</title>
        <authorList>
            <person name="Young C.A."/>
            <person name="Cox M.P."/>
            <person name="Ganley A.R.D."/>
            <person name="David W.J."/>
        </authorList>
    </citation>
    <scope>NUCLEOTIDE SEQUENCE [LARGE SCALE GENOMIC DNA]</scope>
    <source>
        <strain evidence="9">albino</strain>
    </source>
</reference>
<gene>
    <name evidence="8" type="ORF">FKW77_002002</name>
</gene>
<feature type="transmembrane region" description="Helical" evidence="6">
    <location>
        <begin position="138"/>
        <end position="167"/>
    </location>
</feature>
<keyword evidence="4 6" id="KW-0472">Membrane</keyword>
<dbReference type="Pfam" id="PF20684">
    <property type="entry name" value="Fung_rhodopsin"/>
    <property type="match status" value="1"/>
</dbReference>
<feature type="transmembrane region" description="Helical" evidence="6">
    <location>
        <begin position="59"/>
        <end position="82"/>
    </location>
</feature>
<dbReference type="Proteomes" id="UP000316270">
    <property type="component" value="Chromosome 18"/>
</dbReference>
<protein>
    <recommendedName>
        <fullName evidence="7">Rhodopsin domain-containing protein</fullName>
    </recommendedName>
</protein>
<evidence type="ECO:0000256" key="1">
    <source>
        <dbReference type="ARBA" id="ARBA00004141"/>
    </source>
</evidence>
<dbReference type="STRING" id="50376.A0A517LPM9"/>
<dbReference type="InterPro" id="IPR052337">
    <property type="entry name" value="SAT4-like"/>
</dbReference>
<evidence type="ECO:0000256" key="2">
    <source>
        <dbReference type="ARBA" id="ARBA00022692"/>
    </source>
</evidence>
<evidence type="ECO:0000256" key="5">
    <source>
        <dbReference type="ARBA" id="ARBA00038359"/>
    </source>
</evidence>
<evidence type="ECO:0000259" key="7">
    <source>
        <dbReference type="Pfam" id="PF20684"/>
    </source>
</evidence>
<dbReference type="PANTHER" id="PTHR33048:SF47">
    <property type="entry name" value="INTEGRAL MEMBRANE PROTEIN-RELATED"/>
    <property type="match status" value="1"/>
</dbReference>
<dbReference type="GO" id="GO:0016020">
    <property type="term" value="C:membrane"/>
    <property type="evidence" value="ECO:0007669"/>
    <property type="project" value="UniProtKB-SubCell"/>
</dbReference>
<name>A0A517LPM9_9PEZI</name>
<comment type="subcellular location">
    <subcellularLocation>
        <location evidence="1">Membrane</location>
        <topology evidence="1">Multi-pass membrane protein</topology>
    </subcellularLocation>
</comment>
<feature type="transmembrane region" description="Helical" evidence="6">
    <location>
        <begin position="27"/>
        <end position="47"/>
    </location>
</feature>
<organism evidence="8 9">
    <name type="scientific">Venturia effusa</name>
    <dbReference type="NCBI Taxonomy" id="50376"/>
    <lineage>
        <taxon>Eukaryota</taxon>
        <taxon>Fungi</taxon>
        <taxon>Dikarya</taxon>
        <taxon>Ascomycota</taxon>
        <taxon>Pezizomycotina</taxon>
        <taxon>Dothideomycetes</taxon>
        <taxon>Pleosporomycetidae</taxon>
        <taxon>Venturiales</taxon>
        <taxon>Venturiaceae</taxon>
        <taxon>Venturia</taxon>
    </lineage>
</organism>
<feature type="transmembrane region" description="Helical" evidence="6">
    <location>
        <begin position="102"/>
        <end position="126"/>
    </location>
</feature>
<evidence type="ECO:0000256" key="3">
    <source>
        <dbReference type="ARBA" id="ARBA00022989"/>
    </source>
</evidence>
<dbReference type="EMBL" id="CP042202">
    <property type="protein sequence ID" value="QDS77605.1"/>
    <property type="molecule type" value="Genomic_DNA"/>
</dbReference>
<sequence length="362" mass="39674">MDLASRDLTMVPMDTASQDESKTGELVTTWAVLFSLGATFALARFYARFFKTKAHAWDDYFLVLALMTNLVTLVLVIIGASHGYGKHISQIAPSETVKALKAINFTVLTNGICMIFLKLSIGASLLRLQLGRGMTWIVWISIFISVCCNSMVLVGSIFACVPMAAIWDISLPHYTCIPKRYVVGSGYAQAGGNIVTDLFYSLSPLYYLRNVQVSRHNRYALRILFLVGLSATACSIAKLPELQQLANTVDPTYAGTDISMWASAEFAAGLIATSIPPLKIWFESGLRYICGSTSGSPNSSRKRAYYGTRSSIKPSRLTSRHSQHHILTEDSQVELSSLQARTMSHKTGTETSVVGVVGKDER</sequence>
<dbReference type="OrthoDB" id="4682787at2759"/>
<accession>A0A517LPM9</accession>
<dbReference type="AlphaFoldDB" id="A0A517LPM9"/>
<keyword evidence="9" id="KW-1185">Reference proteome</keyword>
<evidence type="ECO:0000313" key="9">
    <source>
        <dbReference type="Proteomes" id="UP000316270"/>
    </source>
</evidence>
<evidence type="ECO:0000313" key="8">
    <source>
        <dbReference type="EMBL" id="QDS77605.1"/>
    </source>
</evidence>
<dbReference type="InterPro" id="IPR049326">
    <property type="entry name" value="Rhodopsin_dom_fungi"/>
</dbReference>
<keyword evidence="2 6" id="KW-0812">Transmembrane</keyword>
<dbReference type="PANTHER" id="PTHR33048">
    <property type="entry name" value="PTH11-LIKE INTEGRAL MEMBRANE PROTEIN (AFU_ORTHOLOGUE AFUA_5G11245)"/>
    <property type="match status" value="1"/>
</dbReference>
<evidence type="ECO:0000256" key="6">
    <source>
        <dbReference type="SAM" id="Phobius"/>
    </source>
</evidence>
<comment type="similarity">
    <text evidence="5">Belongs to the SAT4 family.</text>
</comment>
<evidence type="ECO:0000256" key="4">
    <source>
        <dbReference type="ARBA" id="ARBA00023136"/>
    </source>
</evidence>